<evidence type="ECO:0000313" key="10">
    <source>
        <dbReference type="EMBL" id="VFR82264.1"/>
    </source>
</evidence>
<dbReference type="InterPro" id="IPR006260">
    <property type="entry name" value="TonB/TolA_C"/>
</dbReference>
<dbReference type="AlphaFoldDB" id="A0A484NR66"/>
<accession>A0A484NR66</accession>
<evidence type="ECO:0000256" key="3">
    <source>
        <dbReference type="ARBA" id="ARBA00022989"/>
    </source>
</evidence>
<dbReference type="EMBL" id="CAADIG010000034">
    <property type="protein sequence ID" value="VFR51406.1"/>
    <property type="molecule type" value="Genomic_DNA"/>
</dbReference>
<proteinExistence type="predicted"/>
<evidence type="ECO:0000313" key="8">
    <source>
        <dbReference type="EMBL" id="VFR51406.1"/>
    </source>
</evidence>
<dbReference type="SUPFAM" id="SSF74653">
    <property type="entry name" value="TolA/TonB C-terminal domain"/>
    <property type="match status" value="1"/>
</dbReference>
<evidence type="ECO:0000256" key="1">
    <source>
        <dbReference type="ARBA" id="ARBA00004167"/>
    </source>
</evidence>
<dbReference type="Pfam" id="PF13103">
    <property type="entry name" value="TonB_2"/>
    <property type="match status" value="1"/>
</dbReference>
<keyword evidence="3 6" id="KW-1133">Transmembrane helix</keyword>
<gene>
    <name evidence="7" type="ORF">AMP9_3045</name>
    <name evidence="8" type="ORF">ANT2_3100</name>
    <name evidence="9" type="ORF">ANT3_3102</name>
    <name evidence="10" type="ORF">RAN3_3123</name>
</gene>
<evidence type="ECO:0000313" key="7">
    <source>
        <dbReference type="EMBL" id="VFR16053.1"/>
    </source>
</evidence>
<evidence type="ECO:0000256" key="2">
    <source>
        <dbReference type="ARBA" id="ARBA00022692"/>
    </source>
</evidence>
<feature type="region of interest" description="Disordered" evidence="5">
    <location>
        <begin position="1"/>
        <end position="33"/>
    </location>
</feature>
<dbReference type="Gene3D" id="3.30.1150.10">
    <property type="match status" value="1"/>
</dbReference>
<feature type="region of interest" description="Disordered" evidence="5">
    <location>
        <begin position="71"/>
        <end position="131"/>
    </location>
</feature>
<feature type="transmembrane region" description="Helical" evidence="6">
    <location>
        <begin position="35"/>
        <end position="53"/>
    </location>
</feature>
<evidence type="ECO:0000313" key="9">
    <source>
        <dbReference type="EMBL" id="VFR78498.1"/>
    </source>
</evidence>
<sequence length="253" mass="26815">MSSNIPEPPNKHDPSRSPLSDLLDEKPAKPSPRRFIAPAVGVALLAVGGYFIWQWANDMAGIKREAPKLQAIIPLPPPPPPPPEPEKPPEPEEPKEEKVVEPEPEPTPVEEPKPADEAPPSPSDDLANPMQIDGEAQAGSDAFNIGAGSGGGMAGSGGGRGGNATYGQYMSYALSKILRENDETKNLAFRVQVRIWLTASGQISRVELDRSSGNAEVDAKVVAALRAHPAVDERPPASLAMPVRASLSGRRPS</sequence>
<name>A0A484NR66_9ZZZZ</name>
<protein>
    <submittedName>
        <fullName evidence="7">Ferric siderophore transport system, periplasmic binding protein TonB</fullName>
    </submittedName>
</protein>
<evidence type="ECO:0000256" key="6">
    <source>
        <dbReference type="SAM" id="Phobius"/>
    </source>
</evidence>
<evidence type="ECO:0000256" key="4">
    <source>
        <dbReference type="ARBA" id="ARBA00023136"/>
    </source>
</evidence>
<dbReference type="EMBL" id="CAADIO010000005">
    <property type="protein sequence ID" value="VFR82264.1"/>
    <property type="molecule type" value="Genomic_DNA"/>
</dbReference>
<feature type="compositionally biased region" description="Pro residues" evidence="5">
    <location>
        <begin position="74"/>
        <end position="83"/>
    </location>
</feature>
<feature type="compositionally biased region" description="Basic and acidic residues" evidence="5">
    <location>
        <begin position="84"/>
        <end position="101"/>
    </location>
</feature>
<organism evidence="7">
    <name type="scientific">plant metagenome</name>
    <dbReference type="NCBI Taxonomy" id="1297885"/>
    <lineage>
        <taxon>unclassified sequences</taxon>
        <taxon>metagenomes</taxon>
        <taxon>organismal metagenomes</taxon>
    </lineage>
</organism>
<dbReference type="GO" id="GO:0016020">
    <property type="term" value="C:membrane"/>
    <property type="evidence" value="ECO:0007669"/>
    <property type="project" value="UniProtKB-SubCell"/>
</dbReference>
<dbReference type="EMBL" id="CAADHY010000001">
    <property type="protein sequence ID" value="VFR16053.1"/>
    <property type="molecule type" value="Genomic_DNA"/>
</dbReference>
<dbReference type="NCBIfam" id="TIGR01352">
    <property type="entry name" value="tonB_Cterm"/>
    <property type="match status" value="1"/>
</dbReference>
<reference evidence="7" key="1">
    <citation type="submission" date="2019-03" db="EMBL/GenBank/DDBJ databases">
        <authorList>
            <person name="Danneels B."/>
        </authorList>
    </citation>
    <scope>NUCLEOTIDE SEQUENCE</scope>
</reference>
<keyword evidence="4 6" id="KW-0472">Membrane</keyword>
<keyword evidence="2 6" id="KW-0812">Transmembrane</keyword>
<comment type="subcellular location">
    <subcellularLocation>
        <location evidence="1">Membrane</location>
        <topology evidence="1">Single-pass membrane protein</topology>
    </subcellularLocation>
</comment>
<evidence type="ECO:0000256" key="5">
    <source>
        <dbReference type="SAM" id="MobiDB-lite"/>
    </source>
</evidence>
<dbReference type="EMBL" id="CAADID010000028">
    <property type="protein sequence ID" value="VFR78498.1"/>
    <property type="molecule type" value="Genomic_DNA"/>
</dbReference>